<dbReference type="AlphaFoldDB" id="A0A9E7C107"/>
<reference evidence="10" key="1">
    <citation type="journal article" date="2022" name="Int. J. Syst. Evol. Microbiol.">
        <title>Pseudomonas aegrilactucae sp. nov. and Pseudomonas morbosilactucae sp. nov., pathogens causing bacterial rot of lettuce in Japan.</title>
        <authorList>
            <person name="Sawada H."/>
            <person name="Fujikawa T."/>
            <person name="Satou M."/>
        </authorList>
    </citation>
    <scope>NUCLEOTIDE SEQUENCE</scope>
    <source>
        <strain evidence="10">0166_1</strain>
    </source>
</reference>
<evidence type="ECO:0000313" key="10">
    <source>
        <dbReference type="EMBL" id="UGS36975.1"/>
    </source>
</evidence>
<feature type="transmembrane region" description="Helical" evidence="7">
    <location>
        <begin position="257"/>
        <end position="278"/>
    </location>
</feature>
<dbReference type="RefSeq" id="WP_259311039.1">
    <property type="nucleotide sequence ID" value="NZ_CP087164.1"/>
</dbReference>
<evidence type="ECO:0000256" key="1">
    <source>
        <dbReference type="ARBA" id="ARBA00004651"/>
    </source>
</evidence>
<keyword evidence="2" id="KW-1003">Cell membrane</keyword>
<evidence type="ECO:0000313" key="11">
    <source>
        <dbReference type="Proteomes" id="UP001162834"/>
    </source>
</evidence>
<evidence type="ECO:0000256" key="4">
    <source>
        <dbReference type="ARBA" id="ARBA00022989"/>
    </source>
</evidence>
<evidence type="ECO:0000256" key="2">
    <source>
        <dbReference type="ARBA" id="ARBA00022475"/>
    </source>
</evidence>
<feature type="transmembrane region" description="Helical" evidence="7">
    <location>
        <begin position="21"/>
        <end position="42"/>
    </location>
</feature>
<evidence type="ECO:0000256" key="7">
    <source>
        <dbReference type="SAM" id="Phobius"/>
    </source>
</evidence>
<evidence type="ECO:0000256" key="3">
    <source>
        <dbReference type="ARBA" id="ARBA00022692"/>
    </source>
</evidence>
<comment type="subcellular location">
    <subcellularLocation>
        <location evidence="1">Cell membrane</location>
        <topology evidence="1">Multi-pass membrane protein</topology>
    </subcellularLocation>
</comment>
<feature type="transmembrane region" description="Helical" evidence="7">
    <location>
        <begin position="727"/>
        <end position="750"/>
    </location>
</feature>
<comment type="similarity">
    <text evidence="6">Belongs to the ABC-4 integral membrane protein family.</text>
</comment>
<evidence type="ECO:0000259" key="9">
    <source>
        <dbReference type="Pfam" id="PF12704"/>
    </source>
</evidence>
<protein>
    <recommendedName>
        <fullName evidence="12">ABC transporter permease</fullName>
    </recommendedName>
</protein>
<evidence type="ECO:0008006" key="12">
    <source>
        <dbReference type="Google" id="ProtNLM"/>
    </source>
</evidence>
<feature type="transmembrane region" description="Helical" evidence="7">
    <location>
        <begin position="348"/>
        <end position="372"/>
    </location>
</feature>
<feature type="domain" description="ABC3 transporter permease C-terminal" evidence="8">
    <location>
        <begin position="733"/>
        <end position="848"/>
    </location>
</feature>
<keyword evidence="11" id="KW-1185">Reference proteome</keyword>
<name>A0A9E7C107_9ACTN</name>
<dbReference type="InterPro" id="IPR025857">
    <property type="entry name" value="MacB_PCD"/>
</dbReference>
<dbReference type="GO" id="GO:0005886">
    <property type="term" value="C:plasma membrane"/>
    <property type="evidence" value="ECO:0007669"/>
    <property type="project" value="UniProtKB-SubCell"/>
</dbReference>
<organism evidence="10 11">
    <name type="scientific">Capillimicrobium parvum</name>
    <dbReference type="NCBI Taxonomy" id="2884022"/>
    <lineage>
        <taxon>Bacteria</taxon>
        <taxon>Bacillati</taxon>
        <taxon>Actinomycetota</taxon>
        <taxon>Thermoleophilia</taxon>
        <taxon>Solirubrobacterales</taxon>
        <taxon>Capillimicrobiaceae</taxon>
        <taxon>Capillimicrobium</taxon>
    </lineage>
</organism>
<sequence>MALRSLDRLALRQMRTRKLRSALTGLGVVLGVGMVFGVLLLVGTIRHTFDTLIDSAWGSSDLIITAQAGGQLPQSALATIQGTHGVEKAGAMVGGVFVRVDAHGRAIRSRSGQMWVAGFDPSASPYDFHIVQGRYQRAGPEVILEKDWASSRGLGLGDRFSVATATGRAQLRVVGIFALSGGASFGGQGLAGIPIAEARRIMHRPAGWDQIAVRAGDRGDVAALRRTLQRALGAGAQVKSPQELGDDVGRQLDALNVVLYFFSGVALFVGGFLILNSFNMTVLHRIRELGTLRTLGATRGTVVRTVLVEALVVGVAGTLVGLLLGLGLALALIAAMRGFGLPVGGLSVGAGALIAAIVVGLVVTLVAAIWPARRAGRVEPIRAVLGGRDVQRRPSPVRALAGVALFLPGCILGGRFWMGGGNTGGTLSALLGIAMTMGMFAGIAMTAPYTVMPILRLLAVPLRRLSPTGGRLAIDSATGNPARTAATAAALTIGLSVFVVNSVFTSSFLGTVRDQIDRGFARDLTVQAIGGGLATGEQYPIAPSLRERLARLPEAGVVTPVRARLVHLPGTRTTAANGLAVGVDPAEYGKVDRSEIGGAPRADALAGLGRGGVIVAAAYADEAGLRVGDVVTLHSGAGATVRAPVVGELRTLTEFGGMVMQMSLATMDRVYGPTDDVQLAIKARSPGQAPALRRKVDAIIARDHPNLELLSTTELRQKLDDQVKQQFALFNGILVIAVLVSLLGVVNTLAMSVIERTREIGVLRALGSSRWLVRSSLVDESLLLTLAGAVVGVLSGLVIGVAWIAGLGDVLPGITFRFPVGATLIVAAVAVALGVLAAVLPARRAARVDVIRALTYE</sequence>
<keyword evidence="3 7" id="KW-0812">Transmembrane</keyword>
<dbReference type="Proteomes" id="UP001162834">
    <property type="component" value="Chromosome"/>
</dbReference>
<feature type="domain" description="MacB-like periplasmic core" evidence="9">
    <location>
        <begin position="484"/>
        <end position="698"/>
    </location>
</feature>
<accession>A0A9E7C107</accession>
<feature type="transmembrane region" description="Helical" evidence="7">
    <location>
        <begin position="397"/>
        <end position="417"/>
    </location>
</feature>
<feature type="transmembrane region" description="Helical" evidence="7">
    <location>
        <begin position="818"/>
        <end position="842"/>
    </location>
</feature>
<dbReference type="InterPro" id="IPR003838">
    <property type="entry name" value="ABC3_permease_C"/>
</dbReference>
<feature type="transmembrane region" description="Helical" evidence="7">
    <location>
        <begin position="306"/>
        <end position="336"/>
    </location>
</feature>
<feature type="transmembrane region" description="Helical" evidence="7">
    <location>
        <begin position="485"/>
        <end position="504"/>
    </location>
</feature>
<dbReference type="Pfam" id="PF12704">
    <property type="entry name" value="MacB_PCD"/>
    <property type="match status" value="2"/>
</dbReference>
<proteinExistence type="inferred from homology"/>
<feature type="domain" description="MacB-like periplasmic core" evidence="9">
    <location>
        <begin position="21"/>
        <end position="230"/>
    </location>
</feature>
<dbReference type="EMBL" id="CP087164">
    <property type="protein sequence ID" value="UGS36975.1"/>
    <property type="molecule type" value="Genomic_DNA"/>
</dbReference>
<dbReference type="PANTHER" id="PTHR30572:SF4">
    <property type="entry name" value="ABC TRANSPORTER PERMEASE YTRF"/>
    <property type="match status" value="1"/>
</dbReference>
<dbReference type="GO" id="GO:0022857">
    <property type="term" value="F:transmembrane transporter activity"/>
    <property type="evidence" value="ECO:0007669"/>
    <property type="project" value="TreeGrafter"/>
</dbReference>
<evidence type="ECO:0000259" key="8">
    <source>
        <dbReference type="Pfam" id="PF02687"/>
    </source>
</evidence>
<keyword evidence="4 7" id="KW-1133">Transmembrane helix</keyword>
<dbReference type="KEGG" id="sbae:DSM104329_03387"/>
<keyword evidence="5 7" id="KW-0472">Membrane</keyword>
<evidence type="ECO:0000256" key="6">
    <source>
        <dbReference type="ARBA" id="ARBA00038076"/>
    </source>
</evidence>
<feature type="transmembrane region" description="Helical" evidence="7">
    <location>
        <begin position="782"/>
        <end position="806"/>
    </location>
</feature>
<feature type="transmembrane region" description="Helical" evidence="7">
    <location>
        <begin position="429"/>
        <end position="455"/>
    </location>
</feature>
<evidence type="ECO:0000256" key="5">
    <source>
        <dbReference type="ARBA" id="ARBA00023136"/>
    </source>
</evidence>
<feature type="domain" description="ABC3 transporter permease C-terminal" evidence="8">
    <location>
        <begin position="261"/>
        <end position="380"/>
    </location>
</feature>
<dbReference type="Pfam" id="PF02687">
    <property type="entry name" value="FtsX"/>
    <property type="match status" value="2"/>
</dbReference>
<dbReference type="InterPro" id="IPR050250">
    <property type="entry name" value="Macrolide_Exporter_MacB"/>
</dbReference>
<gene>
    <name evidence="10" type="ORF">DSM104329_03387</name>
</gene>
<dbReference type="PANTHER" id="PTHR30572">
    <property type="entry name" value="MEMBRANE COMPONENT OF TRANSPORTER-RELATED"/>
    <property type="match status" value="1"/>
</dbReference>